<accession>A0A146KMS3</accession>
<sequence>KYLARTLAQQNNMVTLQWIPGHQDLLGNPLSDTLARRGSSSKFHGPLPSIGIPRSLCQEKIKKWAMDNLNNQWTMTDRYRQTKMLISTHNKRNTTWLISKGRKVVRTIIGVLTGHFGFKRTLHIMGLEDSPLCICGEGEDTAEHFLCSCNRFILARQETLGHYYIERASLRDLTWKQIKQFIDKTNKFNNDIHY</sequence>
<dbReference type="AlphaFoldDB" id="A0A146KMS3"/>
<feature type="domain" description="RNase H type-1" evidence="1">
    <location>
        <begin position="1"/>
        <end position="40"/>
    </location>
</feature>
<feature type="non-terminal residue" evidence="2">
    <location>
        <position position="1"/>
    </location>
</feature>
<protein>
    <recommendedName>
        <fullName evidence="1">RNase H type-1 domain-containing protein</fullName>
    </recommendedName>
</protein>
<dbReference type="SUPFAM" id="SSF53098">
    <property type="entry name" value="Ribonuclease H-like"/>
    <property type="match status" value="1"/>
</dbReference>
<reference evidence="2" key="1">
    <citation type="journal article" date="2016" name="Gigascience">
        <title>De novo construction of an expanded transcriptome assembly for the western tarnished plant bug, Lygus hesperus.</title>
        <authorList>
            <person name="Tassone E.E."/>
            <person name="Geib S.M."/>
            <person name="Hall B."/>
            <person name="Fabrick J.A."/>
            <person name="Brent C.S."/>
            <person name="Hull J.J."/>
        </authorList>
    </citation>
    <scope>NUCLEOTIDE SEQUENCE</scope>
</reference>
<dbReference type="GO" id="GO:0003676">
    <property type="term" value="F:nucleic acid binding"/>
    <property type="evidence" value="ECO:0007669"/>
    <property type="project" value="InterPro"/>
</dbReference>
<proteinExistence type="predicted"/>
<dbReference type="GO" id="GO:0004523">
    <property type="term" value="F:RNA-DNA hybrid ribonuclease activity"/>
    <property type="evidence" value="ECO:0007669"/>
    <property type="project" value="InterPro"/>
</dbReference>
<name>A0A146KMS3_LYGHE</name>
<dbReference type="PROSITE" id="PS50879">
    <property type="entry name" value="RNASE_H_1"/>
    <property type="match status" value="1"/>
</dbReference>
<dbReference type="InterPro" id="IPR002156">
    <property type="entry name" value="RNaseH_domain"/>
</dbReference>
<dbReference type="EMBL" id="GDHC01020891">
    <property type="protein sequence ID" value="JAP97737.1"/>
    <property type="molecule type" value="Transcribed_RNA"/>
</dbReference>
<organism evidence="2">
    <name type="scientific">Lygus hesperus</name>
    <name type="common">Western plant bug</name>
    <dbReference type="NCBI Taxonomy" id="30085"/>
    <lineage>
        <taxon>Eukaryota</taxon>
        <taxon>Metazoa</taxon>
        <taxon>Ecdysozoa</taxon>
        <taxon>Arthropoda</taxon>
        <taxon>Hexapoda</taxon>
        <taxon>Insecta</taxon>
        <taxon>Pterygota</taxon>
        <taxon>Neoptera</taxon>
        <taxon>Paraneoptera</taxon>
        <taxon>Hemiptera</taxon>
        <taxon>Heteroptera</taxon>
        <taxon>Panheteroptera</taxon>
        <taxon>Cimicomorpha</taxon>
        <taxon>Miridae</taxon>
        <taxon>Mirini</taxon>
        <taxon>Lygus</taxon>
    </lineage>
</organism>
<dbReference type="InterPro" id="IPR012337">
    <property type="entry name" value="RNaseH-like_sf"/>
</dbReference>
<evidence type="ECO:0000259" key="1">
    <source>
        <dbReference type="PROSITE" id="PS50879"/>
    </source>
</evidence>
<evidence type="ECO:0000313" key="2">
    <source>
        <dbReference type="EMBL" id="JAP97737.1"/>
    </source>
</evidence>
<gene>
    <name evidence="2" type="ORF">g.46590</name>
</gene>